<dbReference type="PANTHER" id="PTHR31072">
    <property type="entry name" value="TRANSCRIPTION FACTOR TCP4-RELATED"/>
    <property type="match status" value="1"/>
</dbReference>
<evidence type="ECO:0000256" key="3">
    <source>
        <dbReference type="ARBA" id="ARBA00023125"/>
    </source>
</evidence>
<evidence type="ECO:0000256" key="5">
    <source>
        <dbReference type="ARBA" id="ARBA00023242"/>
    </source>
</evidence>
<feature type="region of interest" description="Disordered" evidence="6">
    <location>
        <begin position="290"/>
        <end position="313"/>
    </location>
</feature>
<dbReference type="PROSITE" id="PS51369">
    <property type="entry name" value="TCP"/>
    <property type="match status" value="1"/>
</dbReference>
<comment type="subcellular location">
    <subcellularLocation>
        <location evidence="1">Nucleus</location>
    </subcellularLocation>
</comment>
<proteinExistence type="predicted"/>
<keyword evidence="5" id="KW-0539">Nucleus</keyword>
<sequence>MIKIPKEASDLSRKQEEGGGNDHDSPSKYFEKERALLASSSTTTSRSMIEPKWVRLQDPRIVRVARACGGKDRHSKVCTIRGLRDRRVRLSVTTAIQLYDLQERLGFNQPSKVIDWLLHAAKSDIDQLPPLPQLNLPLAHHHHAILTSNSPPNQEEDDHDVKQQVTNNDDDHNELSHPRHHHHNPSIVGYHGEGVHVSHETDLQSLNVVPFSSTLSLSTGDSSHHHHNFASQHFGGNMDMDDHNHILPRQVNYNNNHYPAMLMSSSSNLYHPISMAQSLKPFGLSMMTPNNTATTATDQSQSHNHLQNFPSNK</sequence>
<feature type="domain" description="TCP" evidence="7">
    <location>
        <begin position="70"/>
        <end position="128"/>
    </location>
</feature>
<gene>
    <name evidence="8" type="ORF">QN277_020536</name>
</gene>
<feature type="region of interest" description="Disordered" evidence="6">
    <location>
        <begin position="145"/>
        <end position="192"/>
    </location>
</feature>
<evidence type="ECO:0000256" key="4">
    <source>
        <dbReference type="ARBA" id="ARBA00023163"/>
    </source>
</evidence>
<dbReference type="Proteomes" id="UP001293593">
    <property type="component" value="Unassembled WGS sequence"/>
</dbReference>
<dbReference type="PANTHER" id="PTHR31072:SF147">
    <property type="entry name" value="TRANSCRIPTION FACTOR TCP13"/>
    <property type="match status" value="1"/>
</dbReference>
<evidence type="ECO:0000313" key="8">
    <source>
        <dbReference type="EMBL" id="KAK4271913.1"/>
    </source>
</evidence>
<evidence type="ECO:0000259" key="7">
    <source>
        <dbReference type="PROSITE" id="PS51369"/>
    </source>
</evidence>
<dbReference type="AlphaFoldDB" id="A0AAE1MS73"/>
<keyword evidence="3" id="KW-0238">DNA-binding</keyword>
<name>A0AAE1MS73_9FABA</name>
<feature type="compositionally biased region" description="Polar residues" evidence="6">
    <location>
        <begin position="298"/>
        <end position="313"/>
    </location>
</feature>
<protein>
    <recommendedName>
        <fullName evidence="7">TCP domain-containing protein</fullName>
    </recommendedName>
</protein>
<evidence type="ECO:0000256" key="1">
    <source>
        <dbReference type="ARBA" id="ARBA00004123"/>
    </source>
</evidence>
<dbReference type="GO" id="GO:0005634">
    <property type="term" value="C:nucleus"/>
    <property type="evidence" value="ECO:0007669"/>
    <property type="project" value="UniProtKB-SubCell"/>
</dbReference>
<keyword evidence="2" id="KW-0805">Transcription regulation</keyword>
<dbReference type="InterPro" id="IPR005333">
    <property type="entry name" value="Transcription_factor_TCP"/>
</dbReference>
<evidence type="ECO:0000256" key="2">
    <source>
        <dbReference type="ARBA" id="ARBA00023015"/>
    </source>
</evidence>
<reference evidence="8" key="1">
    <citation type="submission" date="2023-10" db="EMBL/GenBank/DDBJ databases">
        <title>Chromosome-level genome of the transformable northern wattle, Acacia crassicarpa.</title>
        <authorList>
            <person name="Massaro I."/>
            <person name="Sinha N.R."/>
            <person name="Poethig S."/>
            <person name="Leichty A.R."/>
        </authorList>
    </citation>
    <scope>NUCLEOTIDE SEQUENCE</scope>
    <source>
        <strain evidence="8">Acra3RX</strain>
        <tissue evidence="8">Leaf</tissue>
    </source>
</reference>
<keyword evidence="9" id="KW-1185">Reference proteome</keyword>
<accession>A0AAE1MS73</accession>
<dbReference type="EMBL" id="JAWXYG010000005">
    <property type="protein sequence ID" value="KAK4271913.1"/>
    <property type="molecule type" value="Genomic_DNA"/>
</dbReference>
<evidence type="ECO:0000313" key="9">
    <source>
        <dbReference type="Proteomes" id="UP001293593"/>
    </source>
</evidence>
<dbReference type="InterPro" id="IPR017887">
    <property type="entry name" value="TF_TCP_subgr"/>
</dbReference>
<feature type="region of interest" description="Disordered" evidence="6">
    <location>
        <begin position="1"/>
        <end position="28"/>
    </location>
</feature>
<comment type="caution">
    <text evidence="8">The sequence shown here is derived from an EMBL/GenBank/DDBJ whole genome shotgun (WGS) entry which is preliminary data.</text>
</comment>
<dbReference type="GO" id="GO:0003700">
    <property type="term" value="F:DNA-binding transcription factor activity"/>
    <property type="evidence" value="ECO:0007669"/>
    <property type="project" value="InterPro"/>
</dbReference>
<dbReference type="GO" id="GO:0043565">
    <property type="term" value="F:sequence-specific DNA binding"/>
    <property type="evidence" value="ECO:0007669"/>
    <property type="project" value="TreeGrafter"/>
</dbReference>
<organism evidence="8 9">
    <name type="scientific">Acacia crassicarpa</name>
    <name type="common">northern wattle</name>
    <dbReference type="NCBI Taxonomy" id="499986"/>
    <lineage>
        <taxon>Eukaryota</taxon>
        <taxon>Viridiplantae</taxon>
        <taxon>Streptophyta</taxon>
        <taxon>Embryophyta</taxon>
        <taxon>Tracheophyta</taxon>
        <taxon>Spermatophyta</taxon>
        <taxon>Magnoliopsida</taxon>
        <taxon>eudicotyledons</taxon>
        <taxon>Gunneridae</taxon>
        <taxon>Pentapetalae</taxon>
        <taxon>rosids</taxon>
        <taxon>fabids</taxon>
        <taxon>Fabales</taxon>
        <taxon>Fabaceae</taxon>
        <taxon>Caesalpinioideae</taxon>
        <taxon>mimosoid clade</taxon>
        <taxon>Acacieae</taxon>
        <taxon>Acacia</taxon>
    </lineage>
</organism>
<keyword evidence="4" id="KW-0804">Transcription</keyword>
<dbReference type="Pfam" id="PF03634">
    <property type="entry name" value="TCP"/>
    <property type="match status" value="1"/>
</dbReference>
<evidence type="ECO:0000256" key="6">
    <source>
        <dbReference type="SAM" id="MobiDB-lite"/>
    </source>
</evidence>